<feature type="signal peptide" evidence="1">
    <location>
        <begin position="1"/>
        <end position="19"/>
    </location>
</feature>
<keyword evidence="1" id="KW-0732">Signal</keyword>
<dbReference type="AlphaFoldDB" id="A0A176X7Z9"/>
<evidence type="ECO:0000313" key="2">
    <source>
        <dbReference type="EMBL" id="OAE43592.1"/>
    </source>
</evidence>
<dbReference type="RefSeq" id="WP_063949606.1">
    <property type="nucleotide sequence ID" value="NZ_LXPS01000022.1"/>
</dbReference>
<evidence type="ECO:0008006" key="4">
    <source>
        <dbReference type="Google" id="ProtNLM"/>
    </source>
</evidence>
<gene>
    <name evidence="2" type="ORF">A7J57_04825</name>
</gene>
<protein>
    <recommendedName>
        <fullName evidence="4">Rap1a immunity protein domain-containing protein</fullName>
    </recommendedName>
</protein>
<dbReference type="EMBL" id="LXPS01000022">
    <property type="protein sequence ID" value="OAE43592.1"/>
    <property type="molecule type" value="Genomic_DNA"/>
</dbReference>
<sequence length="106" mass="11505">MKRIVVAGLLVCLARPAPAMTAAELLQDDSSFSAGYVFGIIEYSVTVGEFEDKAFMMRRQCLLDTKANAATFLEITKNFIRRNPSTLKNPASGAVLQAVIEMCGKA</sequence>
<comment type="caution">
    <text evidence="2">The sequence shown here is derived from an EMBL/GenBank/DDBJ whole genome shotgun (WGS) entry which is preliminary data.</text>
</comment>
<organism evidence="2 3">
    <name type="scientific">Agrobacterium tumefaciens</name>
    <dbReference type="NCBI Taxonomy" id="358"/>
    <lineage>
        <taxon>Bacteria</taxon>
        <taxon>Pseudomonadati</taxon>
        <taxon>Pseudomonadota</taxon>
        <taxon>Alphaproteobacteria</taxon>
        <taxon>Hyphomicrobiales</taxon>
        <taxon>Rhizobiaceae</taxon>
        <taxon>Rhizobium/Agrobacterium group</taxon>
        <taxon>Agrobacterium</taxon>
        <taxon>Agrobacterium tumefaciens complex</taxon>
    </lineage>
</organism>
<evidence type="ECO:0000256" key="1">
    <source>
        <dbReference type="SAM" id="SignalP"/>
    </source>
</evidence>
<evidence type="ECO:0000313" key="3">
    <source>
        <dbReference type="Proteomes" id="UP000077098"/>
    </source>
</evidence>
<feature type="chain" id="PRO_5008053173" description="Rap1a immunity protein domain-containing protein" evidence="1">
    <location>
        <begin position="20"/>
        <end position="106"/>
    </location>
</feature>
<name>A0A176X7Z9_AGRTU</name>
<accession>A0A176X7Z9</accession>
<reference evidence="2 3" key="1">
    <citation type="submission" date="2016-05" db="EMBL/GenBank/DDBJ databases">
        <authorList>
            <person name="Lavstsen T."/>
            <person name="Jespersen J.S."/>
        </authorList>
    </citation>
    <scope>NUCLEOTIDE SEQUENCE [LARGE SCALE GENOMIC DNA]</scope>
    <source>
        <strain evidence="2 3">KCJ1736</strain>
    </source>
</reference>
<dbReference type="Proteomes" id="UP000077098">
    <property type="component" value="Unassembled WGS sequence"/>
</dbReference>
<proteinExistence type="predicted"/>